<evidence type="ECO:0000256" key="1">
    <source>
        <dbReference type="SAM" id="Phobius"/>
    </source>
</evidence>
<accession>A0A378PX48</accession>
<dbReference type="PROSITE" id="PS00409">
    <property type="entry name" value="PROKAR_NTER_METHYL"/>
    <property type="match status" value="1"/>
</dbReference>
<dbReference type="Gene3D" id="3.30.700.10">
    <property type="entry name" value="Glycoprotein, Type 4 Pilin"/>
    <property type="match status" value="1"/>
</dbReference>
<sequence>MFHSNLHSYSRQSGFTLIEALVVISIIAIISMMTYPSINSQLARTQMTRAAGDIESALKNARASALIQNRNVSFIIDAQGHNIQITGSEPMNMTYSNKVVVTPSSNTIVFTPQKTVQGAGTFGICYQDFTSNQIIITVDNRSNITVNRNGGDCSL</sequence>
<protein>
    <submittedName>
        <fullName evidence="2">Strain 1244</fullName>
    </submittedName>
</protein>
<dbReference type="NCBIfam" id="TIGR02532">
    <property type="entry name" value="IV_pilin_GFxxxE"/>
    <property type="match status" value="1"/>
</dbReference>
<reference evidence="2 3" key="1">
    <citation type="submission" date="2018-06" db="EMBL/GenBank/DDBJ databases">
        <authorList>
            <consortium name="Pathogen Informatics"/>
            <person name="Doyle S."/>
        </authorList>
    </citation>
    <scope>NUCLEOTIDE SEQUENCE [LARGE SCALE GENOMIC DNA]</scope>
    <source>
        <strain evidence="2 3">NCTC9426</strain>
    </source>
</reference>
<dbReference type="Pfam" id="PF07963">
    <property type="entry name" value="N_methyl"/>
    <property type="match status" value="1"/>
</dbReference>
<dbReference type="InterPro" id="IPR012902">
    <property type="entry name" value="N_methyl_site"/>
</dbReference>
<evidence type="ECO:0000313" key="2">
    <source>
        <dbReference type="EMBL" id="STY93141.1"/>
    </source>
</evidence>
<keyword evidence="1" id="KW-1133">Transmembrane helix</keyword>
<dbReference type="InterPro" id="IPR045584">
    <property type="entry name" value="Pilin-like"/>
</dbReference>
<proteinExistence type="predicted"/>
<dbReference type="EMBL" id="UGPZ01000003">
    <property type="protein sequence ID" value="STY93141.1"/>
    <property type="molecule type" value="Genomic_DNA"/>
</dbReference>
<dbReference type="AlphaFoldDB" id="A0A378PX48"/>
<gene>
    <name evidence="2" type="primary">pilA</name>
    <name evidence="2" type="ORF">NCTC9426_01858</name>
</gene>
<feature type="transmembrane region" description="Helical" evidence="1">
    <location>
        <begin position="20"/>
        <end position="38"/>
    </location>
</feature>
<dbReference type="RefSeq" id="WP_115369562.1">
    <property type="nucleotide sequence ID" value="NZ_CP087862.1"/>
</dbReference>
<dbReference type="SUPFAM" id="SSF54523">
    <property type="entry name" value="Pili subunits"/>
    <property type="match status" value="1"/>
</dbReference>
<name>A0A378PX48_MORBO</name>
<keyword evidence="1" id="KW-0812">Transmembrane</keyword>
<dbReference type="Proteomes" id="UP000254133">
    <property type="component" value="Unassembled WGS sequence"/>
</dbReference>
<evidence type="ECO:0000313" key="3">
    <source>
        <dbReference type="Proteomes" id="UP000254133"/>
    </source>
</evidence>
<organism evidence="2 3">
    <name type="scientific">Moraxella bovis</name>
    <dbReference type="NCBI Taxonomy" id="476"/>
    <lineage>
        <taxon>Bacteria</taxon>
        <taxon>Pseudomonadati</taxon>
        <taxon>Pseudomonadota</taxon>
        <taxon>Gammaproteobacteria</taxon>
        <taxon>Moraxellales</taxon>
        <taxon>Moraxellaceae</taxon>
        <taxon>Moraxella</taxon>
    </lineage>
</organism>
<keyword evidence="1" id="KW-0472">Membrane</keyword>